<comment type="similarity">
    <text evidence="8">Belongs to the RNase Z family.</text>
</comment>
<dbReference type="NCBIfam" id="TIGR02651">
    <property type="entry name" value="RNase_Z"/>
    <property type="match status" value="1"/>
</dbReference>
<dbReference type="PANTHER" id="PTHR46018">
    <property type="entry name" value="ZINC PHOSPHODIESTERASE ELAC PROTEIN 1"/>
    <property type="match status" value="1"/>
</dbReference>
<dbReference type="Gene3D" id="3.60.15.10">
    <property type="entry name" value="Ribonuclease Z/Hydroxyacylglutathione hydrolase-like"/>
    <property type="match status" value="1"/>
</dbReference>
<protein>
    <recommendedName>
        <fullName evidence="8">Ribonuclease Z</fullName>
        <shortName evidence="8">RNase Z</shortName>
        <ecNumber evidence="8">3.1.26.11</ecNumber>
    </recommendedName>
    <alternativeName>
        <fullName evidence="8">tRNA 3 endonuclease</fullName>
    </alternativeName>
    <alternativeName>
        <fullName evidence="8">tRNase Z</fullName>
    </alternativeName>
</protein>
<feature type="binding site" evidence="8">
    <location>
        <position position="213"/>
    </location>
    <ligand>
        <name>Zn(2+)</name>
        <dbReference type="ChEBI" id="CHEBI:29105"/>
        <label>2</label>
        <note>catalytic</note>
    </ligand>
</feature>
<evidence type="ECO:0000313" key="9">
    <source>
        <dbReference type="EMBL" id="EKY00203.1"/>
    </source>
</evidence>
<evidence type="ECO:0000256" key="8">
    <source>
        <dbReference type="HAMAP-Rule" id="MF_01818"/>
    </source>
</evidence>
<feature type="binding site" evidence="8">
    <location>
        <position position="65"/>
    </location>
    <ligand>
        <name>Zn(2+)</name>
        <dbReference type="ChEBI" id="CHEBI:29105"/>
        <label>1</label>
        <note>catalytic</note>
    </ligand>
</feature>
<dbReference type="HOGENOM" id="CLU_031317_2_1_10"/>
<comment type="catalytic activity">
    <reaction evidence="8">
        <text>Endonucleolytic cleavage of RNA, removing extra 3' nucleotides from tRNA precursor, generating 3' termini of tRNAs. A 3'-hydroxy group is left at the tRNA terminus and a 5'-phosphoryl group is left at the trailer molecule.</text>
        <dbReference type="EC" id="3.1.26.11"/>
    </reaction>
</comment>
<evidence type="ECO:0000256" key="7">
    <source>
        <dbReference type="ARBA" id="ARBA00022833"/>
    </source>
</evidence>
<feature type="binding site" evidence="8">
    <location>
        <position position="68"/>
    </location>
    <ligand>
        <name>Zn(2+)</name>
        <dbReference type="ChEBI" id="CHEBI:29105"/>
        <label>2</label>
        <note>catalytic</note>
    </ligand>
</feature>
<dbReference type="EC" id="3.1.26.11" evidence="8"/>
<dbReference type="CDD" id="cd07717">
    <property type="entry name" value="RNaseZ_ZiPD-like_MBL-fold"/>
    <property type="match status" value="1"/>
</dbReference>
<organism evidence="9 10">
    <name type="scientific">Porphyromonas catoniae F0037</name>
    <dbReference type="NCBI Taxonomy" id="1127696"/>
    <lineage>
        <taxon>Bacteria</taxon>
        <taxon>Pseudomonadati</taxon>
        <taxon>Bacteroidota</taxon>
        <taxon>Bacteroidia</taxon>
        <taxon>Bacteroidales</taxon>
        <taxon>Porphyromonadaceae</taxon>
        <taxon>Porphyromonas</taxon>
    </lineage>
</organism>
<dbReference type="EMBL" id="AMEQ01000040">
    <property type="protein sequence ID" value="EKY00203.1"/>
    <property type="molecule type" value="Genomic_DNA"/>
</dbReference>
<dbReference type="InterPro" id="IPR036866">
    <property type="entry name" value="RibonucZ/Hydroxyglut_hydro"/>
</dbReference>
<feature type="binding site" evidence="8">
    <location>
        <position position="67"/>
    </location>
    <ligand>
        <name>Zn(2+)</name>
        <dbReference type="ChEBI" id="CHEBI:29105"/>
        <label>2</label>
        <note>catalytic</note>
    </ligand>
</feature>
<feature type="binding site" evidence="8">
    <location>
        <position position="63"/>
    </location>
    <ligand>
        <name>Zn(2+)</name>
        <dbReference type="ChEBI" id="CHEBI:29105"/>
        <label>1</label>
        <note>catalytic</note>
    </ligand>
</feature>
<dbReference type="InterPro" id="IPR013471">
    <property type="entry name" value="RNase_Z/BN"/>
</dbReference>
<dbReference type="SUPFAM" id="SSF56281">
    <property type="entry name" value="Metallo-hydrolase/oxidoreductase"/>
    <property type="match status" value="1"/>
</dbReference>
<dbReference type="AlphaFoldDB" id="L1NA00"/>
<keyword evidence="5 8" id="KW-0255">Endonuclease</keyword>
<dbReference type="GO" id="GO:0008270">
    <property type="term" value="F:zinc ion binding"/>
    <property type="evidence" value="ECO:0007669"/>
    <property type="project" value="UniProtKB-UniRule"/>
</dbReference>
<dbReference type="HAMAP" id="MF_01818">
    <property type="entry name" value="RNase_Z_BN"/>
    <property type="match status" value="1"/>
</dbReference>
<evidence type="ECO:0000256" key="1">
    <source>
        <dbReference type="ARBA" id="ARBA00011738"/>
    </source>
</evidence>
<evidence type="ECO:0000256" key="3">
    <source>
        <dbReference type="ARBA" id="ARBA00022722"/>
    </source>
</evidence>
<feature type="binding site" evidence="8">
    <location>
        <position position="213"/>
    </location>
    <ligand>
        <name>Zn(2+)</name>
        <dbReference type="ChEBI" id="CHEBI:29105"/>
        <label>1</label>
        <note>catalytic</note>
    </ligand>
</feature>
<dbReference type="Proteomes" id="UP000010408">
    <property type="component" value="Unassembled WGS sequence"/>
</dbReference>
<evidence type="ECO:0000256" key="5">
    <source>
        <dbReference type="ARBA" id="ARBA00022759"/>
    </source>
</evidence>
<dbReference type="eggNOG" id="COG1234">
    <property type="taxonomic scope" value="Bacteria"/>
</dbReference>
<proteinExistence type="inferred from homology"/>
<evidence type="ECO:0000256" key="6">
    <source>
        <dbReference type="ARBA" id="ARBA00022801"/>
    </source>
</evidence>
<comment type="subunit">
    <text evidence="1 8">Homodimer.</text>
</comment>
<name>L1NA00_9PORP</name>
<feature type="binding site" evidence="8">
    <location>
        <position position="271"/>
    </location>
    <ligand>
        <name>Zn(2+)</name>
        <dbReference type="ChEBI" id="CHEBI:29105"/>
        <label>2</label>
        <note>catalytic</note>
    </ligand>
</feature>
<evidence type="ECO:0000256" key="2">
    <source>
        <dbReference type="ARBA" id="ARBA00022694"/>
    </source>
</evidence>
<accession>L1NA00</accession>
<keyword evidence="2 8" id="KW-0819">tRNA processing</keyword>
<keyword evidence="7 8" id="KW-0862">Zinc</keyword>
<keyword evidence="3 8" id="KW-0540">Nuclease</keyword>
<dbReference type="GO" id="GO:0042781">
    <property type="term" value="F:3'-tRNA processing endoribonuclease activity"/>
    <property type="evidence" value="ECO:0007669"/>
    <property type="project" value="UniProtKB-UniRule"/>
</dbReference>
<gene>
    <name evidence="8" type="primary">rnz</name>
    <name evidence="9" type="ORF">HMPREF9134_01534</name>
</gene>
<keyword evidence="6 8" id="KW-0378">Hydrolase</keyword>
<evidence type="ECO:0000313" key="10">
    <source>
        <dbReference type="Proteomes" id="UP000010408"/>
    </source>
</evidence>
<dbReference type="NCBIfam" id="NF000801">
    <property type="entry name" value="PRK00055.1-3"/>
    <property type="match status" value="1"/>
</dbReference>
<reference evidence="9 10" key="1">
    <citation type="submission" date="2012-05" db="EMBL/GenBank/DDBJ databases">
        <authorList>
            <person name="Weinstock G."/>
            <person name="Sodergren E."/>
            <person name="Lobos E.A."/>
            <person name="Fulton L."/>
            <person name="Fulton R."/>
            <person name="Courtney L."/>
            <person name="Fronick C."/>
            <person name="O'Laughlin M."/>
            <person name="Godfrey J."/>
            <person name="Wilson R.M."/>
            <person name="Miner T."/>
            <person name="Farmer C."/>
            <person name="Delehaunty K."/>
            <person name="Cordes M."/>
            <person name="Minx P."/>
            <person name="Tomlinson C."/>
            <person name="Chen J."/>
            <person name="Wollam A."/>
            <person name="Pepin K.H."/>
            <person name="Bhonagiri V."/>
            <person name="Zhang X."/>
            <person name="Suruliraj S."/>
            <person name="Warren W."/>
            <person name="Mitreva M."/>
            <person name="Mardis E.R."/>
            <person name="Wilson R.K."/>
        </authorList>
    </citation>
    <scope>NUCLEOTIDE SEQUENCE [LARGE SCALE GENOMIC DNA]</scope>
    <source>
        <strain evidence="9 10">F0037</strain>
    </source>
</reference>
<comment type="function">
    <text evidence="8">Zinc phosphodiesterase, which displays some tRNA 3'-processing endonuclease activity. Probably involved in tRNA maturation, by removing a 3'-trailer from precursor tRNA.</text>
</comment>
<keyword evidence="4 8" id="KW-0479">Metal-binding</keyword>
<sequence length="304" mass="34103">MSDFQVHILGCGSALPTAVHYPTSQVVELRDKLFMIDCGEGAQRQFRLQHLDFGRLVAIFISHLHGDHCFGLPGLLSSLGLLGRRRAMPIYGPRGLDAFLLPFIEQNKQYLGYEIEIHILDEGLPQLAYEDRSVSVTTLPLKHGVPCVGYLIREKVTERHIDRASCDFYEVPRTFYPFLRDGRDFVTSEGEVVPNDRLTRLGRSARSYAYCSDTAYAPHLIPLVQSVDLLYHEATFLNTLRARAKETNHSTAEEAALIACKANVGQLLIGHYSARYNDSRPLLREAQAIFPKTLAADEGMVVTL</sequence>
<dbReference type="PANTHER" id="PTHR46018:SF2">
    <property type="entry name" value="ZINC PHOSPHODIESTERASE ELAC PROTEIN 1"/>
    <property type="match status" value="1"/>
</dbReference>
<evidence type="ECO:0000256" key="4">
    <source>
        <dbReference type="ARBA" id="ARBA00022723"/>
    </source>
</evidence>
<comment type="cofactor">
    <cofactor evidence="8">
        <name>Zn(2+)</name>
        <dbReference type="ChEBI" id="CHEBI:29105"/>
    </cofactor>
    <text evidence="8">Binds 2 Zn(2+) ions.</text>
</comment>
<comment type="caution">
    <text evidence="9">The sequence shown here is derived from an EMBL/GenBank/DDBJ whole genome shotgun (WGS) entry which is preliminary data.</text>
</comment>
<dbReference type="PATRIC" id="fig|1127696.3.peg.1385"/>
<feature type="binding site" evidence="8">
    <location>
        <position position="143"/>
    </location>
    <ligand>
        <name>Zn(2+)</name>
        <dbReference type="ChEBI" id="CHEBI:29105"/>
        <label>1</label>
        <note>catalytic</note>
    </ligand>
</feature>
<feature type="active site" description="Proton acceptor" evidence="8">
    <location>
        <position position="67"/>
    </location>
</feature>
<dbReference type="RefSeq" id="WP_005467646.1">
    <property type="nucleotide sequence ID" value="NZ_KB291032.1"/>
</dbReference>
<dbReference type="STRING" id="1127696.HMPREF9134_01534"/>
<dbReference type="Pfam" id="PF23023">
    <property type="entry name" value="Anti-Pycsar_Apyc1"/>
    <property type="match status" value="1"/>
</dbReference>